<evidence type="ECO:0000313" key="2">
    <source>
        <dbReference type="EMBL" id="EFO78461.1"/>
    </source>
</evidence>
<evidence type="ECO:0000256" key="1">
    <source>
        <dbReference type="SAM" id="MobiDB-lite"/>
    </source>
</evidence>
<sequence length="261" mass="29964">MSPSHHPALSRTCSIRSSNVACAVRRDVLLQAIPYDDSVDDTKIPYAGRMEGEAMSVQFRPITGREDGDWFDEEEPFRIPPSYMLVDNGLVWAWSPNGCYRCSFRYLESAMVFTFLDRWGYRHDRIVAWNVLDDMGFLSRAFKIQIGRELSVRTNYSKLMGESYLAVNCSHCGAIQGVNFIINDYLGRGGVFSNPRYDSIPIQVKRLPLLTRDKPGTYRWAFEDPFTRDVPARRLVADQPFRFHPAPTSRNPSPWNPQARP</sequence>
<name>A0AB72Z399_9BIFI</name>
<gene>
    <name evidence="2" type="ORF">HMPREF9003_0390</name>
</gene>
<accession>A0AB72Z399</accession>
<dbReference type="Proteomes" id="UP000003457">
    <property type="component" value="Unassembled WGS sequence"/>
</dbReference>
<evidence type="ECO:0000313" key="3">
    <source>
        <dbReference type="Proteomes" id="UP000003457"/>
    </source>
</evidence>
<comment type="caution">
    <text evidence="2">The sequence shown here is derived from an EMBL/GenBank/DDBJ whole genome shotgun (WGS) entry which is preliminary data.</text>
</comment>
<protein>
    <submittedName>
        <fullName evidence="2">Uncharacterized protein</fullName>
    </submittedName>
</protein>
<dbReference type="AlphaFoldDB" id="A0AB72Z399"/>
<organism evidence="2 3">
    <name type="scientific">Bifidobacterium dentium JCVIHMP022</name>
    <dbReference type="NCBI Taxonomy" id="553191"/>
    <lineage>
        <taxon>Bacteria</taxon>
        <taxon>Bacillati</taxon>
        <taxon>Actinomycetota</taxon>
        <taxon>Actinomycetes</taxon>
        <taxon>Bifidobacteriales</taxon>
        <taxon>Bifidobacteriaceae</taxon>
        <taxon>Bifidobacterium</taxon>
    </lineage>
</organism>
<reference evidence="2 3" key="1">
    <citation type="submission" date="2010-10" db="EMBL/GenBank/DDBJ databases">
        <authorList>
            <person name="Durkin A.S."/>
            <person name="Madupu R."/>
            <person name="Torralba M."/>
            <person name="Gillis M."/>
            <person name="Methe B."/>
            <person name="Sutton G."/>
            <person name="Nelson K.E."/>
        </authorList>
    </citation>
    <scope>NUCLEOTIDE SEQUENCE [LARGE SCALE GENOMIC DNA]</scope>
    <source>
        <strain evidence="2 3">JCVIHMP022</strain>
    </source>
</reference>
<proteinExistence type="predicted"/>
<dbReference type="EMBL" id="AEHJ01000007">
    <property type="protein sequence ID" value="EFO78461.1"/>
    <property type="molecule type" value="Genomic_DNA"/>
</dbReference>
<feature type="region of interest" description="Disordered" evidence="1">
    <location>
        <begin position="241"/>
        <end position="261"/>
    </location>
</feature>